<evidence type="ECO:0000313" key="1">
    <source>
        <dbReference type="EMBL" id="MBX57619.1"/>
    </source>
</evidence>
<sequence>MDPTIYCVQQYCEQALEPLHSWTKIAWHEKTIHSLIKAQVQIVLTCV</sequence>
<dbReference type="EMBL" id="GGEC01077135">
    <property type="protein sequence ID" value="MBX57619.1"/>
    <property type="molecule type" value="Transcribed_RNA"/>
</dbReference>
<dbReference type="AlphaFoldDB" id="A0A2P2PSJ5"/>
<reference evidence="1" key="1">
    <citation type="submission" date="2018-02" db="EMBL/GenBank/DDBJ databases">
        <title>Rhizophora mucronata_Transcriptome.</title>
        <authorList>
            <person name="Meera S.P."/>
            <person name="Sreeshan A."/>
            <person name="Augustine A."/>
        </authorList>
    </citation>
    <scope>NUCLEOTIDE SEQUENCE</scope>
    <source>
        <tissue evidence="1">Leaf</tissue>
    </source>
</reference>
<name>A0A2P2PSJ5_RHIMU</name>
<organism evidence="1">
    <name type="scientific">Rhizophora mucronata</name>
    <name type="common">Asiatic mangrove</name>
    <dbReference type="NCBI Taxonomy" id="61149"/>
    <lineage>
        <taxon>Eukaryota</taxon>
        <taxon>Viridiplantae</taxon>
        <taxon>Streptophyta</taxon>
        <taxon>Embryophyta</taxon>
        <taxon>Tracheophyta</taxon>
        <taxon>Spermatophyta</taxon>
        <taxon>Magnoliopsida</taxon>
        <taxon>eudicotyledons</taxon>
        <taxon>Gunneridae</taxon>
        <taxon>Pentapetalae</taxon>
        <taxon>rosids</taxon>
        <taxon>fabids</taxon>
        <taxon>Malpighiales</taxon>
        <taxon>Rhizophoraceae</taxon>
        <taxon>Rhizophora</taxon>
    </lineage>
</organism>
<protein>
    <submittedName>
        <fullName evidence="1">Uncharacterized protein</fullName>
    </submittedName>
</protein>
<accession>A0A2P2PSJ5</accession>
<proteinExistence type="predicted"/>